<name>A0ABS5W237_9SPHN</name>
<feature type="chain" id="PRO_5045167759" description="Ferrochelatase" evidence="2">
    <location>
        <begin position="22"/>
        <end position="73"/>
    </location>
</feature>
<evidence type="ECO:0000313" key="4">
    <source>
        <dbReference type="Proteomes" id="UP000811255"/>
    </source>
</evidence>
<keyword evidence="2" id="KW-0732">Signal</keyword>
<evidence type="ECO:0000313" key="3">
    <source>
        <dbReference type="EMBL" id="MBT2133305.1"/>
    </source>
</evidence>
<comment type="caution">
    <text evidence="3">The sequence shown here is derived from an EMBL/GenBank/DDBJ whole genome shotgun (WGS) entry which is preliminary data.</text>
</comment>
<gene>
    <name evidence="3" type="ORF">KK137_03065</name>
</gene>
<keyword evidence="1" id="KW-0472">Membrane</keyword>
<organism evidence="3 4">
    <name type="scientific">Croceibacterium selenioxidans</name>
    <dbReference type="NCBI Taxonomy" id="2838833"/>
    <lineage>
        <taxon>Bacteria</taxon>
        <taxon>Pseudomonadati</taxon>
        <taxon>Pseudomonadota</taxon>
        <taxon>Alphaproteobacteria</taxon>
        <taxon>Sphingomonadales</taxon>
        <taxon>Erythrobacteraceae</taxon>
        <taxon>Croceibacterium</taxon>
    </lineage>
</organism>
<dbReference type="Proteomes" id="UP000811255">
    <property type="component" value="Unassembled WGS sequence"/>
</dbReference>
<reference evidence="3 4" key="1">
    <citation type="submission" date="2021-05" db="EMBL/GenBank/DDBJ databases">
        <title>Croceibacterium sp. LX-88 genome sequence.</title>
        <authorList>
            <person name="Luo X."/>
        </authorList>
    </citation>
    <scope>NUCLEOTIDE SEQUENCE [LARGE SCALE GENOMIC DNA]</scope>
    <source>
        <strain evidence="3 4">LX-88</strain>
    </source>
</reference>
<dbReference type="RefSeq" id="WP_214534571.1">
    <property type="nucleotide sequence ID" value="NZ_JAHFVK010000001.1"/>
</dbReference>
<protein>
    <recommendedName>
        <fullName evidence="5">Ferrochelatase</fullName>
    </recommendedName>
</protein>
<proteinExistence type="predicted"/>
<accession>A0ABS5W237</accession>
<keyword evidence="4" id="KW-1185">Reference proteome</keyword>
<feature type="signal peptide" evidence="2">
    <location>
        <begin position="1"/>
        <end position="21"/>
    </location>
</feature>
<dbReference type="EMBL" id="JAHFVK010000001">
    <property type="protein sequence ID" value="MBT2133305.1"/>
    <property type="molecule type" value="Genomic_DNA"/>
</dbReference>
<keyword evidence="1" id="KW-1133">Transmembrane helix</keyword>
<evidence type="ECO:0000256" key="2">
    <source>
        <dbReference type="SAM" id="SignalP"/>
    </source>
</evidence>
<sequence length="73" mass="7069">MRKSLLAAGAALTLVAGSAQAASVQAAPVRAPSGVENAENVAGVSVWLVAAFAAVALGLILLLDDGDDAPTSP</sequence>
<feature type="transmembrane region" description="Helical" evidence="1">
    <location>
        <begin position="42"/>
        <end position="63"/>
    </location>
</feature>
<keyword evidence="1" id="KW-0812">Transmembrane</keyword>
<evidence type="ECO:0000256" key="1">
    <source>
        <dbReference type="SAM" id="Phobius"/>
    </source>
</evidence>
<evidence type="ECO:0008006" key="5">
    <source>
        <dbReference type="Google" id="ProtNLM"/>
    </source>
</evidence>